<evidence type="ECO:0000256" key="1">
    <source>
        <dbReference type="ARBA" id="ARBA00003456"/>
    </source>
</evidence>
<evidence type="ECO:0000256" key="10">
    <source>
        <dbReference type="HAMAP-Rule" id="MF_00815"/>
    </source>
</evidence>
<dbReference type="Proteomes" id="UP000654670">
    <property type="component" value="Unassembled WGS sequence"/>
</dbReference>
<comment type="function">
    <text evidence="1 10">Produces ATP from ADP in the presence of a proton gradient across the membrane. The gamma chain is believed to be important in regulating ATPase activity and the flow of protons through the CF(0) complex.</text>
</comment>
<dbReference type="CDD" id="cd12151">
    <property type="entry name" value="F1-ATPase_gamma"/>
    <property type="match status" value="1"/>
</dbReference>
<comment type="similarity">
    <text evidence="3 10">Belongs to the ATPase gamma chain family.</text>
</comment>
<evidence type="ECO:0000313" key="11">
    <source>
        <dbReference type="EMBL" id="GGL50335.1"/>
    </source>
</evidence>
<dbReference type="InterPro" id="IPR023632">
    <property type="entry name" value="ATP_synth_F1_gsu_CS"/>
</dbReference>
<keyword evidence="12" id="KW-1185">Reference proteome</keyword>
<dbReference type="InterPro" id="IPR000131">
    <property type="entry name" value="ATP_synth_F1_gsu"/>
</dbReference>
<dbReference type="EMBL" id="BMOK01000004">
    <property type="protein sequence ID" value="GGL50335.1"/>
    <property type="molecule type" value="Genomic_DNA"/>
</dbReference>
<dbReference type="InterPro" id="IPR035968">
    <property type="entry name" value="ATP_synth_F1_ATPase_gsu"/>
</dbReference>
<dbReference type="HAMAP" id="MF_00815">
    <property type="entry name" value="ATP_synth_gamma_bact"/>
    <property type="match status" value="1"/>
</dbReference>
<dbReference type="SUPFAM" id="SSF52943">
    <property type="entry name" value="ATP synthase (F1-ATPase), gamma subunit"/>
    <property type="match status" value="1"/>
</dbReference>
<dbReference type="GO" id="GO:0045259">
    <property type="term" value="C:proton-transporting ATP synthase complex"/>
    <property type="evidence" value="ECO:0007669"/>
    <property type="project" value="UniProtKB-KW"/>
</dbReference>
<evidence type="ECO:0000256" key="6">
    <source>
        <dbReference type="ARBA" id="ARBA00023065"/>
    </source>
</evidence>
<sequence length="288" mass="31539">MPSMRDIKEKIASTKKMRKITKAMQMVSAAKLNHAQSSAQAYSAYATKLREVVASIAGTAKGSSAKHPMLQSRPVKKTAYLVVTADRGLAGAYNNNILKYTHELIQQKHQSKDEYTIIVTGKVGLNYFTKRGYPVAFSKIGLPDELSFDDVIGIAKDAVALFSDKKIDELHLIYNHLINAISQSLVNTQVLPLTDLEKEPVKKANYSYEPDEDEVLAALLPLYAEGQIYGALLDAKAAEHAARMTAMRNSTDNASEIIDHLSLSFNRARQAAITQEITEIVGGAAALE</sequence>
<dbReference type="GO" id="GO:0005524">
    <property type="term" value="F:ATP binding"/>
    <property type="evidence" value="ECO:0007669"/>
    <property type="project" value="UniProtKB-UniRule"/>
</dbReference>
<keyword evidence="4 10" id="KW-0813">Transport</keyword>
<dbReference type="Pfam" id="PF00231">
    <property type="entry name" value="ATP-synt"/>
    <property type="match status" value="1"/>
</dbReference>
<dbReference type="Gene3D" id="3.40.1380.10">
    <property type="match status" value="1"/>
</dbReference>
<dbReference type="AlphaFoldDB" id="A0A917S1B7"/>
<dbReference type="PROSITE" id="PS00153">
    <property type="entry name" value="ATPASE_GAMMA"/>
    <property type="match status" value="1"/>
</dbReference>
<evidence type="ECO:0000256" key="2">
    <source>
        <dbReference type="ARBA" id="ARBA00004170"/>
    </source>
</evidence>
<keyword evidence="10" id="KW-1003">Cell membrane</keyword>
<gene>
    <name evidence="10 11" type="primary">atpG</name>
    <name evidence="11" type="ORF">GCM10007968_13230</name>
</gene>
<evidence type="ECO:0000256" key="5">
    <source>
        <dbReference type="ARBA" id="ARBA00022781"/>
    </source>
</evidence>
<dbReference type="GO" id="GO:0046933">
    <property type="term" value="F:proton-transporting ATP synthase activity, rotational mechanism"/>
    <property type="evidence" value="ECO:0007669"/>
    <property type="project" value="UniProtKB-UniRule"/>
</dbReference>
<reference evidence="11" key="1">
    <citation type="journal article" date="2014" name="Int. J. Syst. Evol. Microbiol.">
        <title>Complete genome sequence of Corynebacterium casei LMG S-19264T (=DSM 44701T), isolated from a smear-ripened cheese.</title>
        <authorList>
            <consortium name="US DOE Joint Genome Institute (JGI-PGF)"/>
            <person name="Walter F."/>
            <person name="Albersmeier A."/>
            <person name="Kalinowski J."/>
            <person name="Ruckert C."/>
        </authorList>
    </citation>
    <scope>NUCLEOTIDE SEQUENCE</scope>
    <source>
        <strain evidence="11">JCM 15325</strain>
    </source>
</reference>
<evidence type="ECO:0000256" key="7">
    <source>
        <dbReference type="ARBA" id="ARBA00023136"/>
    </source>
</evidence>
<dbReference type="GO" id="GO:0005886">
    <property type="term" value="C:plasma membrane"/>
    <property type="evidence" value="ECO:0007669"/>
    <property type="project" value="UniProtKB-SubCell"/>
</dbReference>
<dbReference type="NCBIfam" id="TIGR01146">
    <property type="entry name" value="ATPsyn_F1gamma"/>
    <property type="match status" value="1"/>
</dbReference>
<evidence type="ECO:0000256" key="4">
    <source>
        <dbReference type="ARBA" id="ARBA00022448"/>
    </source>
</evidence>
<keyword evidence="6 10" id="KW-0406">Ion transport</keyword>
<comment type="caution">
    <text evidence="11">The sequence shown here is derived from an EMBL/GenBank/DDBJ whole genome shotgun (WGS) entry which is preliminary data.</text>
</comment>
<keyword evidence="5 10" id="KW-0375">Hydrogen ion transport</keyword>
<name>A0A917S1B7_9BACL</name>
<evidence type="ECO:0000313" key="12">
    <source>
        <dbReference type="Proteomes" id="UP000654670"/>
    </source>
</evidence>
<keyword evidence="9 10" id="KW-0066">ATP synthesis</keyword>
<dbReference type="GO" id="GO:0042777">
    <property type="term" value="P:proton motive force-driven plasma membrane ATP synthesis"/>
    <property type="evidence" value="ECO:0007669"/>
    <property type="project" value="UniProtKB-UniRule"/>
</dbReference>
<evidence type="ECO:0000256" key="8">
    <source>
        <dbReference type="ARBA" id="ARBA00023196"/>
    </source>
</evidence>
<keyword evidence="8 10" id="KW-0139">CF(1)</keyword>
<organism evidence="11 12">
    <name type="scientific">Sporolactobacillus putidus</name>
    <dbReference type="NCBI Taxonomy" id="492735"/>
    <lineage>
        <taxon>Bacteria</taxon>
        <taxon>Bacillati</taxon>
        <taxon>Bacillota</taxon>
        <taxon>Bacilli</taxon>
        <taxon>Bacillales</taxon>
        <taxon>Sporolactobacillaceae</taxon>
        <taxon>Sporolactobacillus</taxon>
    </lineage>
</organism>
<dbReference type="PANTHER" id="PTHR11693:SF22">
    <property type="entry name" value="ATP SYNTHASE SUBUNIT GAMMA, MITOCHONDRIAL"/>
    <property type="match status" value="1"/>
</dbReference>
<dbReference type="PRINTS" id="PR00126">
    <property type="entry name" value="ATPASEGAMMA"/>
</dbReference>
<dbReference type="PANTHER" id="PTHR11693">
    <property type="entry name" value="ATP SYNTHASE GAMMA CHAIN"/>
    <property type="match status" value="1"/>
</dbReference>
<dbReference type="Gene3D" id="1.10.287.80">
    <property type="entry name" value="ATP synthase, gamma subunit, helix hairpin domain"/>
    <property type="match status" value="2"/>
</dbReference>
<evidence type="ECO:0000256" key="3">
    <source>
        <dbReference type="ARBA" id="ARBA00007681"/>
    </source>
</evidence>
<reference evidence="11" key="2">
    <citation type="submission" date="2020-09" db="EMBL/GenBank/DDBJ databases">
        <authorList>
            <person name="Sun Q."/>
            <person name="Ohkuma M."/>
        </authorList>
    </citation>
    <scope>NUCLEOTIDE SEQUENCE</scope>
    <source>
        <strain evidence="11">JCM 15325</strain>
    </source>
</reference>
<keyword evidence="7 10" id="KW-0472">Membrane</keyword>
<evidence type="ECO:0000256" key="9">
    <source>
        <dbReference type="ARBA" id="ARBA00023310"/>
    </source>
</evidence>
<proteinExistence type="inferred from homology"/>
<accession>A0A917S1B7</accession>
<comment type="subcellular location">
    <subcellularLocation>
        <location evidence="10">Cell membrane</location>
        <topology evidence="10">Peripheral membrane protein</topology>
    </subcellularLocation>
    <subcellularLocation>
        <location evidence="2">Membrane</location>
        <topology evidence="2">Peripheral membrane protein</topology>
    </subcellularLocation>
</comment>
<dbReference type="RefSeq" id="WP_188802296.1">
    <property type="nucleotide sequence ID" value="NZ_BMOK01000004.1"/>
</dbReference>
<protein>
    <recommendedName>
        <fullName evidence="10">ATP synthase gamma chain</fullName>
    </recommendedName>
    <alternativeName>
        <fullName evidence="10">ATP synthase F1 sector gamma subunit</fullName>
    </alternativeName>
    <alternativeName>
        <fullName evidence="10">F-ATPase gamma subunit</fullName>
    </alternativeName>
</protein>
<comment type="subunit">
    <text evidence="10">F-type ATPases have 2 components, CF(1) - the catalytic core - and CF(0) - the membrane proton channel. CF(1) has five subunits: alpha(3), beta(3), gamma(1), delta(1), epsilon(1). CF(0) has three main subunits: a, b and c.</text>
</comment>